<sequence>MRIHETRVHRKNYVPTENISDLASRFPELKTYRSCDLSPSSWVSVSWYPIYRIPVGPTLQNLDACFLTFHSLSTPPPQSSVGCSDTKPSMKLPLPTFGLASYKLKLSVWNQNRAQESHKLSSLQQAADKWLKRLQVDHPDYMFFTSNGHK</sequence>
<evidence type="ECO:0000313" key="2">
    <source>
        <dbReference type="Proteomes" id="UP000712600"/>
    </source>
</evidence>
<dbReference type="Proteomes" id="UP000712600">
    <property type="component" value="Unassembled WGS sequence"/>
</dbReference>
<organism evidence="1 2">
    <name type="scientific">Brassica cretica</name>
    <name type="common">Mustard</name>
    <dbReference type="NCBI Taxonomy" id="69181"/>
    <lineage>
        <taxon>Eukaryota</taxon>
        <taxon>Viridiplantae</taxon>
        <taxon>Streptophyta</taxon>
        <taxon>Embryophyta</taxon>
        <taxon>Tracheophyta</taxon>
        <taxon>Spermatophyta</taxon>
        <taxon>Magnoliopsida</taxon>
        <taxon>eudicotyledons</taxon>
        <taxon>Gunneridae</taxon>
        <taxon>Pentapetalae</taxon>
        <taxon>rosids</taxon>
        <taxon>malvids</taxon>
        <taxon>Brassicales</taxon>
        <taxon>Brassicaceae</taxon>
        <taxon>Brassiceae</taxon>
        <taxon>Brassica</taxon>
    </lineage>
</organism>
<accession>A0A8S9MX11</accession>
<proteinExistence type="predicted"/>
<dbReference type="Pfam" id="PF05623">
    <property type="entry name" value="DUF789"/>
    <property type="match status" value="1"/>
</dbReference>
<dbReference type="EMBL" id="QGKX02002183">
    <property type="protein sequence ID" value="KAF3487706.1"/>
    <property type="molecule type" value="Genomic_DNA"/>
</dbReference>
<comment type="caution">
    <text evidence="1">The sequence shown here is derived from an EMBL/GenBank/DDBJ whole genome shotgun (WGS) entry which is preliminary data.</text>
</comment>
<dbReference type="PANTHER" id="PTHR31343:SF67">
    <property type="entry name" value="DUF789 FAMILY PROTEIN"/>
    <property type="match status" value="1"/>
</dbReference>
<dbReference type="AlphaFoldDB" id="A0A8S9MX11"/>
<evidence type="ECO:0000313" key="1">
    <source>
        <dbReference type="EMBL" id="KAF3487706.1"/>
    </source>
</evidence>
<protein>
    <submittedName>
        <fullName evidence="1">Uncharacterized protein</fullName>
    </submittedName>
</protein>
<dbReference type="PANTHER" id="PTHR31343">
    <property type="entry name" value="T15D22.8"/>
    <property type="match status" value="1"/>
</dbReference>
<dbReference type="InterPro" id="IPR008507">
    <property type="entry name" value="DUF789"/>
</dbReference>
<gene>
    <name evidence="1" type="ORF">F2Q69_00056092</name>
</gene>
<name>A0A8S9MX11_BRACR</name>
<reference evidence="1" key="1">
    <citation type="submission" date="2019-12" db="EMBL/GenBank/DDBJ databases">
        <title>Genome sequencing and annotation of Brassica cretica.</title>
        <authorList>
            <person name="Studholme D.J."/>
            <person name="Sarris P."/>
        </authorList>
    </citation>
    <scope>NUCLEOTIDE SEQUENCE</scope>
    <source>
        <strain evidence="1">PFS-109/04</strain>
        <tissue evidence="1">Leaf</tissue>
    </source>
</reference>